<gene>
    <name evidence="5" type="ORF">K933_02181</name>
</gene>
<dbReference type="eggNOG" id="arCOG03611">
    <property type="taxonomic scope" value="Archaea"/>
</dbReference>
<protein>
    <submittedName>
        <fullName evidence="5">Glycoside hydrolase family protein</fullName>
    </submittedName>
</protein>
<sequence>MKNSDNFGAEMNRRSLLQRIALGAGALSTAATGTAETPAGPVDRSTYRNPVFEPVFADPSTVRTDDGWYYAYGTMDRWGDGEGFRIVPIVRSTNLVDWEYVGDVFESVPEWLERGDADFVWAPDVAQYRGKYHLYYSLVDAAPEYNDDAQGVGLAVADSPAGPFTDRGKVLQGFEVGVLNSIDPMFYVDDGTPHLIWGSFNGIYLVELTPDGTAPAGDPVQIASARFEGPYVEERDGTYYLFVSSGTCCDGPSSSYRVEVGRADSLDGPYLNRDGESLLDAPGSVVVDDSEQFGAPGHNGLAYDDADRAWLVYHGYERDEPGFIADGAAPRRPLFVDPLQWESGWPAVEGRVPSVTQRRPSIETGEQPRVAVPNVSASVTSVTPDERFSVTATIRNEGADGTAYVNLYDGSTVVDSAPAVLSAGETQEVSFETRLYTGGDHALSVGTSVDRASEPVTVTVDPRPAELAFDDVEMPDVLSAAEAGEFSATVRNVGSYEASESVDLVVDGSAVMSSPVDLDPGESTALTFRRAFTVADDGYQVDLVAGNVEERLGESDDDFYGRQDRLIQYAHTDGDEVTDRDTWINSLAPETRAHVDADPVEVGDGTASVDVTVTGETDRPLSLAGYTLPGGEFSFDTADEQDLVAATSRTLDPGEHTLEIPLPGEGSLSTPESYGTHEVTFDGDDSTAATLTVLAPPPASFSTFANTTADFGQLDGDYAVNAAGTDTWTFADEYGTLYRSDAAGERVDVEVRVTGQEETDAYAKAGIMVRNDLAAPGESLGYVLLTALAGTGYQLSWDATDDGFIDSGPVAGSEPDYPVRLRLEKRGSTFRGYYSPDDGATWAQVGSAVSVPSADAVQDAGMFVCALDADPSLVTFDEFAIRPR</sequence>
<dbReference type="PANTHER" id="PTHR43301:SF3">
    <property type="entry name" value="ARABINAN ENDO-1,5-ALPHA-L-ARABINOSIDASE A-RELATED"/>
    <property type="match status" value="1"/>
</dbReference>
<dbReference type="InterPro" id="IPR013783">
    <property type="entry name" value="Ig-like_fold"/>
</dbReference>
<dbReference type="eggNOG" id="arCOG06334">
    <property type="taxonomic scope" value="Archaea"/>
</dbReference>
<comment type="pathway">
    <text evidence="1">Glycan metabolism; L-arabinan degradation.</text>
</comment>
<evidence type="ECO:0000313" key="6">
    <source>
        <dbReference type="Proteomes" id="UP000017840"/>
    </source>
</evidence>
<dbReference type="InterPro" id="IPR006710">
    <property type="entry name" value="Glyco_hydro_43"/>
</dbReference>
<dbReference type="GO" id="GO:0005975">
    <property type="term" value="P:carbohydrate metabolic process"/>
    <property type="evidence" value="ECO:0007669"/>
    <property type="project" value="InterPro"/>
</dbReference>
<evidence type="ECO:0000256" key="2">
    <source>
        <dbReference type="ARBA" id="ARBA00009865"/>
    </source>
</evidence>
<dbReference type="Gene3D" id="2.60.120.200">
    <property type="match status" value="1"/>
</dbReference>
<dbReference type="PANTHER" id="PTHR43301">
    <property type="entry name" value="ARABINAN ENDO-1,5-ALPHA-L-ARABINOSIDASE"/>
    <property type="match status" value="1"/>
</dbReference>
<name>V4HGA8_9EURY</name>
<dbReference type="Gene3D" id="2.115.10.20">
    <property type="entry name" value="Glycosyl hydrolase domain, family 43"/>
    <property type="match status" value="1"/>
</dbReference>
<dbReference type="InterPro" id="IPR050727">
    <property type="entry name" value="GH43_arabinanases"/>
</dbReference>
<keyword evidence="4" id="KW-0326">Glycosidase</keyword>
<dbReference type="eggNOG" id="arCOG03256">
    <property type="taxonomic scope" value="Archaea"/>
</dbReference>
<dbReference type="Gene3D" id="2.60.40.10">
    <property type="entry name" value="Immunoglobulins"/>
    <property type="match status" value="1"/>
</dbReference>
<evidence type="ECO:0000256" key="3">
    <source>
        <dbReference type="ARBA" id="ARBA00022801"/>
    </source>
</evidence>
<dbReference type="InterPro" id="IPR023296">
    <property type="entry name" value="Glyco_hydro_beta-prop_sf"/>
</dbReference>
<dbReference type="EMBL" id="ASGZ01000005">
    <property type="protein sequence ID" value="ESP89755.1"/>
    <property type="molecule type" value="Genomic_DNA"/>
</dbReference>
<evidence type="ECO:0000256" key="1">
    <source>
        <dbReference type="ARBA" id="ARBA00004834"/>
    </source>
</evidence>
<dbReference type="InterPro" id="IPR006311">
    <property type="entry name" value="TAT_signal"/>
</dbReference>
<dbReference type="InterPro" id="IPR013320">
    <property type="entry name" value="ConA-like_dom_sf"/>
</dbReference>
<dbReference type="GO" id="GO:0004553">
    <property type="term" value="F:hydrolase activity, hydrolyzing O-glycosyl compounds"/>
    <property type="evidence" value="ECO:0007669"/>
    <property type="project" value="InterPro"/>
</dbReference>
<organism evidence="5 6">
    <name type="scientific">Candidatus Halobonum tyrrellensis G22</name>
    <dbReference type="NCBI Taxonomy" id="1324957"/>
    <lineage>
        <taxon>Archaea</taxon>
        <taxon>Methanobacteriati</taxon>
        <taxon>Methanobacteriota</taxon>
        <taxon>Stenosarchaea group</taxon>
        <taxon>Halobacteria</taxon>
        <taxon>Halobacteriales</taxon>
        <taxon>Haloferacaceae</taxon>
        <taxon>Candidatus Halobonum</taxon>
    </lineage>
</organism>
<comment type="caution">
    <text evidence="5">The sequence shown here is derived from an EMBL/GenBank/DDBJ whole genome shotgun (WGS) entry which is preliminary data.</text>
</comment>
<comment type="similarity">
    <text evidence="2">Belongs to the glycosyl hydrolase 43 family.</text>
</comment>
<dbReference type="SUPFAM" id="SSF75005">
    <property type="entry name" value="Arabinanase/levansucrase/invertase"/>
    <property type="match status" value="1"/>
</dbReference>
<dbReference type="Proteomes" id="UP000017840">
    <property type="component" value="Unassembled WGS sequence"/>
</dbReference>
<accession>V4HGA8</accession>
<dbReference type="AlphaFoldDB" id="V4HGA8"/>
<evidence type="ECO:0000256" key="4">
    <source>
        <dbReference type="ARBA" id="ARBA00023295"/>
    </source>
</evidence>
<dbReference type="PROSITE" id="PS51318">
    <property type="entry name" value="TAT"/>
    <property type="match status" value="1"/>
</dbReference>
<keyword evidence="3 5" id="KW-0378">Hydrolase</keyword>
<keyword evidence="6" id="KW-1185">Reference proteome</keyword>
<evidence type="ECO:0000313" key="5">
    <source>
        <dbReference type="EMBL" id="ESP89755.1"/>
    </source>
</evidence>
<reference evidence="5 6" key="1">
    <citation type="journal article" date="2013" name="Genome Announc.">
        <title>Draft Genome Sequence of 'Candidatus Halobonum tyrrellensis' Strain G22, Isolated from the Hypersaline Waters of Lake Tyrrell, Australia.</title>
        <authorList>
            <person name="Ugalde J.A."/>
            <person name="Narasingarao P."/>
            <person name="Kuo S."/>
            <person name="Podell S."/>
            <person name="Allen E.E."/>
        </authorList>
    </citation>
    <scope>NUCLEOTIDE SEQUENCE [LARGE SCALE GENOMIC DNA]</scope>
    <source>
        <strain evidence="5 6">G22</strain>
    </source>
</reference>
<dbReference type="SUPFAM" id="SSF49899">
    <property type="entry name" value="Concanavalin A-like lectins/glucanases"/>
    <property type="match status" value="1"/>
</dbReference>
<dbReference type="CDD" id="cd18616">
    <property type="entry name" value="GH43_ABN-like"/>
    <property type="match status" value="1"/>
</dbReference>
<dbReference type="Pfam" id="PF04616">
    <property type="entry name" value="Glyco_hydro_43"/>
    <property type="match status" value="1"/>
</dbReference>
<proteinExistence type="inferred from homology"/>
<dbReference type="STRING" id="1324957.K933_02181"/>